<dbReference type="EMBL" id="CP065425">
    <property type="protein sequence ID" value="QQZ10052.1"/>
    <property type="molecule type" value="Genomic_DNA"/>
</dbReference>
<sequence length="332" mass="37326">MGYEILIEETRAGLVENVHFGIICGLNEEKEKIYQIGDPEQEVFFRSAAKPIQALPIFLSTIIEKYNLTEEEAALFAASHRGEENHISALKSMLNKLPVEETDLYCPPSYPLNREPREKMIRLGEQKRRLYHNCSGKHMGFVAVCKEMGYPVANYWEPNHPLQQHIAQILSTLSEVPISKIKIGIDGCGVPVFAIPLSSMALTYLKLACPDLIEDSKLRNAVQKLTNTMNHQYNMIASEHFICSVLLQDPNIVAKGGAQGVYCFGLKNERIAFALKVINGSEDVWPNIVASILDQIDYKNKETIQKLRRLKPSLVKNDSGIEVGAIKERFAL</sequence>
<dbReference type="PANTHER" id="PTHR42110:SF1">
    <property type="entry name" value="L-ASPARAGINASE, PUTATIVE (AFU_ORTHOLOGUE AFUA_3G11890)-RELATED"/>
    <property type="match status" value="1"/>
</dbReference>
<dbReference type="PANTHER" id="PTHR42110">
    <property type="entry name" value="L-ASPARAGINASE, PUTATIVE (AFU_ORTHOLOGUE AFUA_3G11890)-RELATED"/>
    <property type="match status" value="1"/>
</dbReference>
<protein>
    <submittedName>
        <fullName evidence="1">Asparaginase</fullName>
    </submittedName>
</protein>
<dbReference type="Proteomes" id="UP000595691">
    <property type="component" value="Chromosome"/>
</dbReference>
<accession>A0ABX7E3I1</accession>
<keyword evidence="2" id="KW-1185">Reference proteome</keyword>
<organism evidence="1 2">
    <name type="scientific">Heyndrickxia vini</name>
    <dbReference type="NCBI Taxonomy" id="1476025"/>
    <lineage>
        <taxon>Bacteria</taxon>
        <taxon>Bacillati</taxon>
        <taxon>Bacillota</taxon>
        <taxon>Bacilli</taxon>
        <taxon>Bacillales</taxon>
        <taxon>Bacillaceae</taxon>
        <taxon>Heyndrickxia</taxon>
    </lineage>
</organism>
<dbReference type="Pfam" id="PF06089">
    <property type="entry name" value="Asparaginase_II"/>
    <property type="match status" value="1"/>
</dbReference>
<dbReference type="InterPro" id="IPR010349">
    <property type="entry name" value="Asparaginase_II"/>
</dbReference>
<reference evidence="1 2" key="1">
    <citation type="submission" date="2020-11" db="EMBL/GenBank/DDBJ databases">
        <title>Taxonomic evaluation of the Bacillus sporothermodurans group of bacteria based on whole genome sequences.</title>
        <authorList>
            <person name="Fiedler G."/>
            <person name="Herbstmann A.-D."/>
            <person name="Doll E."/>
            <person name="Wenning M."/>
            <person name="Brinks E."/>
            <person name="Kabisch J."/>
            <person name="Breitenwieser F."/>
            <person name="Lappann M."/>
            <person name="Boehnlein C."/>
            <person name="Franz C."/>
        </authorList>
    </citation>
    <scope>NUCLEOTIDE SEQUENCE [LARGE SCALE GENOMIC DNA]</scope>
    <source>
        <strain evidence="1 2">JCM 19841</strain>
    </source>
</reference>
<evidence type="ECO:0000313" key="2">
    <source>
        <dbReference type="Proteomes" id="UP000595691"/>
    </source>
</evidence>
<evidence type="ECO:0000313" key="1">
    <source>
        <dbReference type="EMBL" id="QQZ10052.1"/>
    </source>
</evidence>
<name>A0ABX7E3I1_9BACI</name>
<proteinExistence type="predicted"/>
<dbReference type="RefSeq" id="WP_202779000.1">
    <property type="nucleotide sequence ID" value="NZ_CP065425.1"/>
</dbReference>
<gene>
    <name evidence="1" type="ORF">I5776_03545</name>
</gene>